<gene>
    <name evidence="2" type="ORF">SDC9_67372</name>
</gene>
<dbReference type="InterPro" id="IPR018449">
    <property type="entry name" value="NIL_domain"/>
</dbReference>
<dbReference type="Pfam" id="PF09383">
    <property type="entry name" value="NIL"/>
    <property type="match status" value="1"/>
</dbReference>
<reference evidence="2" key="1">
    <citation type="submission" date="2019-08" db="EMBL/GenBank/DDBJ databases">
        <authorList>
            <person name="Kucharzyk K."/>
            <person name="Murdoch R.W."/>
            <person name="Higgins S."/>
            <person name="Loffler F."/>
        </authorList>
    </citation>
    <scope>NUCLEOTIDE SEQUENCE</scope>
</reference>
<feature type="domain" description="NIL" evidence="1">
    <location>
        <begin position="3"/>
        <end position="70"/>
    </location>
</feature>
<organism evidence="2">
    <name type="scientific">bioreactor metagenome</name>
    <dbReference type="NCBI Taxonomy" id="1076179"/>
    <lineage>
        <taxon>unclassified sequences</taxon>
        <taxon>metagenomes</taxon>
        <taxon>ecological metagenomes</taxon>
    </lineage>
</organism>
<comment type="caution">
    <text evidence="2">The sequence shown here is derived from an EMBL/GenBank/DDBJ whole genome shotgun (WGS) entry which is preliminary data.</text>
</comment>
<dbReference type="AlphaFoldDB" id="A0A644Y476"/>
<sequence>MTLDLLFVGANSGRATLDQLGAELDVRYRLIAQRITTMEIFPVSVLTVELDADAPALDAATSWFARRGIHQLAAAV</sequence>
<protein>
    <recommendedName>
        <fullName evidence="1">NIL domain-containing protein</fullName>
    </recommendedName>
</protein>
<accession>A0A644Y476</accession>
<proteinExistence type="predicted"/>
<name>A0A644Y476_9ZZZZ</name>
<evidence type="ECO:0000259" key="1">
    <source>
        <dbReference type="Pfam" id="PF09383"/>
    </source>
</evidence>
<dbReference type="EMBL" id="VSSQ01003486">
    <property type="protein sequence ID" value="MPM20934.1"/>
    <property type="molecule type" value="Genomic_DNA"/>
</dbReference>
<evidence type="ECO:0000313" key="2">
    <source>
        <dbReference type="EMBL" id="MPM20934.1"/>
    </source>
</evidence>